<dbReference type="Gene3D" id="2.10.260.10">
    <property type="match status" value="1"/>
</dbReference>
<dbReference type="GO" id="GO:0003677">
    <property type="term" value="F:DNA binding"/>
    <property type="evidence" value="ECO:0007669"/>
    <property type="project" value="UniProtKB-UniRule"/>
</dbReference>
<proteinExistence type="predicted"/>
<sequence length="85" mass="9156">MTTTVTSKGQVTLPKKVRDAAGIKPGDKVDVRNTASGGVYIEKPGAASAYRKKLEEIARKYPIRGATTDEIMLELRGDPAEDPKP</sequence>
<name>A0A7W8DZQ5_9BRAD</name>
<keyword evidence="4" id="KW-1185">Reference proteome</keyword>
<keyword evidence="1" id="KW-0238">DNA-binding</keyword>
<evidence type="ECO:0000313" key="3">
    <source>
        <dbReference type="EMBL" id="MBB5048140.1"/>
    </source>
</evidence>
<evidence type="ECO:0000313" key="4">
    <source>
        <dbReference type="Proteomes" id="UP000542353"/>
    </source>
</evidence>
<dbReference type="PROSITE" id="PS51740">
    <property type="entry name" value="SPOVT_ABRB"/>
    <property type="match status" value="1"/>
</dbReference>
<reference evidence="3 4" key="1">
    <citation type="submission" date="2020-08" db="EMBL/GenBank/DDBJ databases">
        <title>Genomic Encyclopedia of Type Strains, Phase IV (KMG-IV): sequencing the most valuable type-strain genomes for metagenomic binning, comparative biology and taxonomic classification.</title>
        <authorList>
            <person name="Goeker M."/>
        </authorList>
    </citation>
    <scope>NUCLEOTIDE SEQUENCE [LARGE SCALE GENOMIC DNA]</scope>
    <source>
        <strain evidence="3 4">DSM 12706</strain>
    </source>
</reference>
<evidence type="ECO:0000259" key="2">
    <source>
        <dbReference type="PROSITE" id="PS51740"/>
    </source>
</evidence>
<protein>
    <submittedName>
        <fullName evidence="3">AbrB family looped-hinge helix DNA binding protein</fullName>
    </submittedName>
</protein>
<dbReference type="InterPro" id="IPR007159">
    <property type="entry name" value="SpoVT-AbrB_dom"/>
</dbReference>
<comment type="caution">
    <text evidence="3">The sequence shown here is derived from an EMBL/GenBank/DDBJ whole genome shotgun (WGS) entry which is preliminary data.</text>
</comment>
<dbReference type="AlphaFoldDB" id="A0A7W8DZQ5"/>
<organism evidence="3 4">
    <name type="scientific">Rhodopseudomonas rhenobacensis</name>
    <dbReference type="NCBI Taxonomy" id="87461"/>
    <lineage>
        <taxon>Bacteria</taxon>
        <taxon>Pseudomonadati</taxon>
        <taxon>Pseudomonadota</taxon>
        <taxon>Alphaproteobacteria</taxon>
        <taxon>Hyphomicrobiales</taxon>
        <taxon>Nitrobacteraceae</taxon>
        <taxon>Rhodopseudomonas</taxon>
    </lineage>
</organism>
<dbReference type="InterPro" id="IPR037914">
    <property type="entry name" value="SpoVT-AbrB_sf"/>
</dbReference>
<dbReference type="RefSeq" id="WP_184258604.1">
    <property type="nucleotide sequence ID" value="NZ_JACHIH010000018.1"/>
</dbReference>
<accession>A0A7W8DZQ5</accession>
<dbReference type="SUPFAM" id="SSF89447">
    <property type="entry name" value="AbrB/MazE/MraZ-like"/>
    <property type="match status" value="1"/>
</dbReference>
<evidence type="ECO:0000256" key="1">
    <source>
        <dbReference type="PROSITE-ProRule" id="PRU01076"/>
    </source>
</evidence>
<dbReference type="SMART" id="SM00966">
    <property type="entry name" value="SpoVT_AbrB"/>
    <property type="match status" value="1"/>
</dbReference>
<dbReference type="EMBL" id="JACHIH010000018">
    <property type="protein sequence ID" value="MBB5048140.1"/>
    <property type="molecule type" value="Genomic_DNA"/>
</dbReference>
<feature type="domain" description="SpoVT-AbrB" evidence="2">
    <location>
        <begin position="1"/>
        <end position="46"/>
    </location>
</feature>
<dbReference type="NCBIfam" id="TIGR01439">
    <property type="entry name" value="lp_hng_hel_AbrB"/>
    <property type="match status" value="1"/>
</dbReference>
<dbReference type="Proteomes" id="UP000542353">
    <property type="component" value="Unassembled WGS sequence"/>
</dbReference>
<dbReference type="Pfam" id="PF04014">
    <property type="entry name" value="MazE_antitoxin"/>
    <property type="match status" value="1"/>
</dbReference>
<gene>
    <name evidence="3" type="ORF">HNR60_002902</name>
</gene>